<evidence type="ECO:0000313" key="2">
    <source>
        <dbReference type="Proteomes" id="UP000243515"/>
    </source>
</evidence>
<keyword evidence="2" id="KW-1185">Reference proteome</keyword>
<name>A0A232LUW7_9EURO</name>
<gene>
    <name evidence="1" type="ORF">Egran_04317</name>
</gene>
<dbReference type="AlphaFoldDB" id="A0A232LUW7"/>
<dbReference type="EMBL" id="NPHW01004441">
    <property type="protein sequence ID" value="OXV07919.1"/>
    <property type="molecule type" value="Genomic_DNA"/>
</dbReference>
<sequence>MITSSFGPVWFSVSEEPREMREDREIEDICEQVWVGERDFRIRFLPGHSGLWLMGGEVEYIHPAVYQHCSSSPPSEEPWWQRLRTRAQIRAGHFQFGHLFLGLLACWRIHSSY</sequence>
<evidence type="ECO:0000313" key="1">
    <source>
        <dbReference type="EMBL" id="OXV07919.1"/>
    </source>
</evidence>
<organism evidence="1 2">
    <name type="scientific">Elaphomyces granulatus</name>
    <dbReference type="NCBI Taxonomy" id="519963"/>
    <lineage>
        <taxon>Eukaryota</taxon>
        <taxon>Fungi</taxon>
        <taxon>Dikarya</taxon>
        <taxon>Ascomycota</taxon>
        <taxon>Pezizomycotina</taxon>
        <taxon>Eurotiomycetes</taxon>
        <taxon>Eurotiomycetidae</taxon>
        <taxon>Eurotiales</taxon>
        <taxon>Elaphomycetaceae</taxon>
        <taxon>Elaphomyces</taxon>
    </lineage>
</organism>
<reference evidence="1 2" key="1">
    <citation type="journal article" date="2015" name="Environ. Microbiol.">
        <title>Metagenome sequence of Elaphomyces granulatus from sporocarp tissue reveals Ascomycota ectomycorrhizal fingerprints of genome expansion and a Proteobacteria-rich microbiome.</title>
        <authorList>
            <person name="Quandt C.A."/>
            <person name="Kohler A."/>
            <person name="Hesse C.N."/>
            <person name="Sharpton T.J."/>
            <person name="Martin F."/>
            <person name="Spatafora J.W."/>
        </authorList>
    </citation>
    <scope>NUCLEOTIDE SEQUENCE [LARGE SCALE GENOMIC DNA]</scope>
    <source>
        <strain evidence="1 2">OSC145934</strain>
    </source>
</reference>
<proteinExistence type="predicted"/>
<comment type="caution">
    <text evidence="1">The sequence shown here is derived from an EMBL/GenBank/DDBJ whole genome shotgun (WGS) entry which is preliminary data.</text>
</comment>
<protein>
    <submittedName>
        <fullName evidence="1">Uncharacterized protein</fullName>
    </submittedName>
</protein>
<dbReference type="Proteomes" id="UP000243515">
    <property type="component" value="Unassembled WGS sequence"/>
</dbReference>
<accession>A0A232LUW7</accession>